<dbReference type="PATRIC" id="fig|728005.3.peg.4626"/>
<dbReference type="Proteomes" id="UP000182258">
    <property type="component" value="Unassembled WGS sequence"/>
</dbReference>
<dbReference type="STRING" id="728005.SAMN04488059_103143"/>
<keyword evidence="5" id="KW-1185">Reference proteome</keyword>
<dbReference type="EMBL" id="FOMB01000003">
    <property type="protein sequence ID" value="SFC24759.1"/>
    <property type="molecule type" value="Genomic_DNA"/>
</dbReference>
<dbReference type="InterPro" id="IPR011010">
    <property type="entry name" value="DNA_brk_join_enz"/>
</dbReference>
<sequence length="481" mass="52763">MGLVLKYVVRTPAGAFQYRRRVPKEVANVILKLEFKQLLGETERSALAAWPRYNAQVEREIADAQRSLTRAAGSGITTDREAYLAAMERVAALEAAATSADALDVAADSMMDRYRRDPETGDPVGANPIDTHTINLLRNRAGTYPAPEVTLEDAKRLYIAEKSKEAGWADDTRASGRVDRVIGMVAEALGRNPVVAGLTRDDARKVRDHMLARLKVNGEKIAAASVARELNDIKAVVSFAKKEMGLLGTFQNPFNDLSVGNGDQFMSDAEKRLPLPPDILKDVRSRVVAHSNPELALIWQILEGTGCRLAEIAGLRVQDIVLDGQLGAAFPHVKVMWHEDRRVKTRASLRHVPLVGAALDAARSALKLPREAHMVFQAYGRQRGSDTASAALMKHVRRVTQNRKHVVHSLRHNMKDNLDLAEVGALDRNLIMGWSLGGVGDRVYGGDTRALRVTTRAMKRAMGIPLTDADRGGADTHGDRH</sequence>
<proteinExistence type="predicted"/>
<evidence type="ECO:0000313" key="5">
    <source>
        <dbReference type="Proteomes" id="UP000033519"/>
    </source>
</evidence>
<gene>
    <name evidence="4" type="ORF">SAMN04488059_103143</name>
    <name evidence="3" type="ORF">WH91_09505</name>
</gene>
<evidence type="ECO:0000313" key="6">
    <source>
        <dbReference type="Proteomes" id="UP000182258"/>
    </source>
</evidence>
<dbReference type="Gene3D" id="1.10.443.10">
    <property type="entry name" value="Intergrase catalytic core"/>
    <property type="match status" value="1"/>
</dbReference>
<dbReference type="PROSITE" id="PS51898">
    <property type="entry name" value="TYR_RECOMBINASE"/>
    <property type="match status" value="1"/>
</dbReference>
<dbReference type="EMBL" id="LAPV01000093">
    <property type="protein sequence ID" value="KKC33265.1"/>
    <property type="molecule type" value="Genomic_DNA"/>
</dbReference>
<dbReference type="SUPFAM" id="SSF56349">
    <property type="entry name" value="DNA breaking-rejoining enzymes"/>
    <property type="match status" value="1"/>
</dbReference>
<evidence type="ECO:0000313" key="4">
    <source>
        <dbReference type="EMBL" id="SFC24759.1"/>
    </source>
</evidence>
<dbReference type="AlphaFoldDB" id="A0A0F5PXC8"/>
<reference evidence="4 6" key="2">
    <citation type="submission" date="2016-10" db="EMBL/GenBank/DDBJ databases">
        <authorList>
            <person name="de Groot N.N."/>
        </authorList>
    </citation>
    <scope>NUCLEOTIDE SEQUENCE [LARGE SCALE GENOMIC DNA]</scope>
    <source>
        <strain evidence="4 6">CGMCC 1.10210</strain>
    </source>
</reference>
<evidence type="ECO:0000313" key="3">
    <source>
        <dbReference type="EMBL" id="KKC33265.1"/>
    </source>
</evidence>
<name>A0A0F5PXC8_9HYPH</name>
<organism evidence="4 6">
    <name type="scientific">Devosia psychrophila</name>
    <dbReference type="NCBI Taxonomy" id="728005"/>
    <lineage>
        <taxon>Bacteria</taxon>
        <taxon>Pseudomonadati</taxon>
        <taxon>Pseudomonadota</taxon>
        <taxon>Alphaproteobacteria</taxon>
        <taxon>Hyphomicrobiales</taxon>
        <taxon>Devosiaceae</taxon>
        <taxon>Devosia</taxon>
    </lineage>
</organism>
<protein>
    <submittedName>
        <fullName evidence="4">Phage integrase family protein</fullName>
    </submittedName>
</protein>
<dbReference type="GO" id="GO:0003677">
    <property type="term" value="F:DNA binding"/>
    <property type="evidence" value="ECO:0007669"/>
    <property type="project" value="InterPro"/>
</dbReference>
<dbReference type="GO" id="GO:0006310">
    <property type="term" value="P:DNA recombination"/>
    <property type="evidence" value="ECO:0007669"/>
    <property type="project" value="UniProtKB-KW"/>
</dbReference>
<dbReference type="InterPro" id="IPR002104">
    <property type="entry name" value="Integrase_catalytic"/>
</dbReference>
<accession>A0A0F5PXC8</accession>
<dbReference type="InterPro" id="IPR013762">
    <property type="entry name" value="Integrase-like_cat_sf"/>
</dbReference>
<keyword evidence="1" id="KW-0233">DNA recombination</keyword>
<dbReference type="GO" id="GO:0015074">
    <property type="term" value="P:DNA integration"/>
    <property type="evidence" value="ECO:0007669"/>
    <property type="project" value="InterPro"/>
</dbReference>
<feature type="domain" description="Tyr recombinase" evidence="2">
    <location>
        <begin position="270"/>
        <end position="481"/>
    </location>
</feature>
<evidence type="ECO:0000256" key="1">
    <source>
        <dbReference type="ARBA" id="ARBA00023172"/>
    </source>
</evidence>
<dbReference type="Proteomes" id="UP000033519">
    <property type="component" value="Unassembled WGS sequence"/>
</dbReference>
<evidence type="ECO:0000259" key="2">
    <source>
        <dbReference type="PROSITE" id="PS51898"/>
    </source>
</evidence>
<reference evidence="3 5" key="1">
    <citation type="submission" date="2015-03" db="EMBL/GenBank/DDBJ databases">
        <authorList>
            <person name="Lepp D."/>
            <person name="Hassan Y.I."/>
            <person name="Li X.-Z."/>
            <person name="Zhou T."/>
        </authorList>
    </citation>
    <scope>NUCLEOTIDE SEQUENCE [LARGE SCALE GENOMIC DNA]</scope>
    <source>
        <strain evidence="3 5">Cr7-05</strain>
    </source>
</reference>
<dbReference type="Pfam" id="PF00589">
    <property type="entry name" value="Phage_integrase"/>
    <property type="match status" value="1"/>
</dbReference>